<feature type="compositionally biased region" description="Basic and acidic residues" evidence="1">
    <location>
        <begin position="1"/>
        <end position="10"/>
    </location>
</feature>
<protein>
    <submittedName>
        <fullName evidence="2">Uncharacterized protein</fullName>
    </submittedName>
</protein>
<evidence type="ECO:0000313" key="3">
    <source>
        <dbReference type="Proteomes" id="UP001590951"/>
    </source>
</evidence>
<accession>A0ABR4B2I6</accession>
<feature type="compositionally biased region" description="Low complexity" evidence="1">
    <location>
        <begin position="63"/>
        <end position="94"/>
    </location>
</feature>
<proteinExistence type="predicted"/>
<feature type="region of interest" description="Disordered" evidence="1">
    <location>
        <begin position="1"/>
        <end position="167"/>
    </location>
</feature>
<feature type="compositionally biased region" description="Polar residues" evidence="1">
    <location>
        <begin position="23"/>
        <end position="32"/>
    </location>
</feature>
<sequence>MKRPRADLDPHPSSPTTKRSRKAAQSTSNLEGQTLASQTSTDSSTSTLLGFPPVSPSPQNIPSELDYSISDTSSSTSSDSSNLDDSSDSLSESSGPDYRNQHLIGAEIAEATSAYANATDSDSDSDPSSLSSTSASISDDISESSSPGSDSALDASSPSSPSSASTSSLIRLLILPLLQLPA</sequence>
<evidence type="ECO:0000256" key="1">
    <source>
        <dbReference type="SAM" id="MobiDB-lite"/>
    </source>
</evidence>
<gene>
    <name evidence="2" type="ORF">ABVK25_007564</name>
</gene>
<keyword evidence="3" id="KW-1185">Reference proteome</keyword>
<dbReference type="Proteomes" id="UP001590951">
    <property type="component" value="Unassembled WGS sequence"/>
</dbReference>
<name>A0ABR4B2I6_9LECA</name>
<reference evidence="2 3" key="1">
    <citation type="submission" date="2024-09" db="EMBL/GenBank/DDBJ databases">
        <title>Rethinking Asexuality: The Enigmatic Case of Functional Sexual Genes in Lepraria (Stereocaulaceae).</title>
        <authorList>
            <person name="Doellman M."/>
            <person name="Sun Y."/>
            <person name="Barcenas-Pena A."/>
            <person name="Lumbsch H.T."/>
            <person name="Grewe F."/>
        </authorList>
    </citation>
    <scope>NUCLEOTIDE SEQUENCE [LARGE SCALE GENOMIC DNA]</scope>
    <source>
        <strain evidence="2 3">Grewe 0041</strain>
    </source>
</reference>
<organism evidence="2 3">
    <name type="scientific">Lepraria finkii</name>
    <dbReference type="NCBI Taxonomy" id="1340010"/>
    <lineage>
        <taxon>Eukaryota</taxon>
        <taxon>Fungi</taxon>
        <taxon>Dikarya</taxon>
        <taxon>Ascomycota</taxon>
        <taxon>Pezizomycotina</taxon>
        <taxon>Lecanoromycetes</taxon>
        <taxon>OSLEUM clade</taxon>
        <taxon>Lecanoromycetidae</taxon>
        <taxon>Lecanorales</taxon>
        <taxon>Lecanorineae</taxon>
        <taxon>Stereocaulaceae</taxon>
        <taxon>Lepraria</taxon>
    </lineage>
</organism>
<evidence type="ECO:0000313" key="2">
    <source>
        <dbReference type="EMBL" id="KAL2052122.1"/>
    </source>
</evidence>
<dbReference type="EMBL" id="JBHFEH010000029">
    <property type="protein sequence ID" value="KAL2052122.1"/>
    <property type="molecule type" value="Genomic_DNA"/>
</dbReference>
<feature type="compositionally biased region" description="Low complexity" evidence="1">
    <location>
        <begin position="111"/>
        <end position="167"/>
    </location>
</feature>
<comment type="caution">
    <text evidence="2">The sequence shown here is derived from an EMBL/GenBank/DDBJ whole genome shotgun (WGS) entry which is preliminary data.</text>
</comment>
<feature type="compositionally biased region" description="Low complexity" evidence="1">
    <location>
        <begin position="34"/>
        <end position="49"/>
    </location>
</feature>